<keyword evidence="10" id="KW-1185">Reference proteome</keyword>
<feature type="binding site" evidence="7">
    <location>
        <position position="319"/>
    </location>
    <ligand>
        <name>D-dopa</name>
        <dbReference type="ChEBI" id="CHEBI:149689"/>
    </ligand>
</feature>
<feature type="binding site" evidence="7">
    <location>
        <begin position="343"/>
        <end position="348"/>
    </location>
    <ligand>
        <name>FAD</name>
        <dbReference type="ChEBI" id="CHEBI:57692"/>
    </ligand>
</feature>
<proteinExistence type="inferred from homology"/>
<accession>A0A1X0YF40</accession>
<keyword evidence="5" id="KW-0560">Oxidoreductase</keyword>
<keyword evidence="4 7" id="KW-0274">FAD</keyword>
<evidence type="ECO:0000313" key="10">
    <source>
        <dbReference type="Proteomes" id="UP000193040"/>
    </source>
</evidence>
<evidence type="ECO:0000259" key="8">
    <source>
        <dbReference type="Pfam" id="PF01266"/>
    </source>
</evidence>
<dbReference type="AlphaFoldDB" id="A0A1X0YF40"/>
<evidence type="ECO:0000256" key="6">
    <source>
        <dbReference type="ARBA" id="ARBA00049547"/>
    </source>
</evidence>
<dbReference type="PANTHER" id="PTHR11530:SF25">
    <property type="entry name" value="FAD DEPENDENT OXIDOREDUCTASE DOMAIN-CONTAINING PROTEIN"/>
    <property type="match status" value="1"/>
</dbReference>
<sequence length="371" mass="40141">MRARRDRPHALVIGAGVSGLTTALILARDGWRVTVAADRFDRDTVSTVAGAVWEWPPSVCGRHHGQAVLARSAGWARDSYPRFARLAADPRTGVSLRPAVFYFPRPIAEDPAESAKMAEVEQFVPGFVHDAELIDAHGINPRSGMVDAYSYLAPTIDTDHYLVWLSRQAAAAGVSLTTRRIRGALAEQEDELRAEYGAELIVNCSGLGARELADDSTMQPHRGALLRMVNDGSAMTRVTAVHAVANDISTDNQDMVFIVPRGADRLLIGGLVEPDQYDTRLDLDNYPPLRGMLERCAEFLPVLRQAQLDPNDPVRVGLRPFRAGGVRLQVQPGTRIVHNYGHGGAGVTLSWGCALEVAALADMVLAGQGVA</sequence>
<dbReference type="InterPro" id="IPR023209">
    <property type="entry name" value="DAO"/>
</dbReference>
<dbReference type="GO" id="GO:0003884">
    <property type="term" value="F:D-amino-acid oxidase activity"/>
    <property type="evidence" value="ECO:0007669"/>
    <property type="project" value="UniProtKB-EC"/>
</dbReference>
<dbReference type="RefSeq" id="WP_084948315.1">
    <property type="nucleotide sequence ID" value="NZ_JASWDE010000002.1"/>
</dbReference>
<dbReference type="PROSITE" id="PS00677">
    <property type="entry name" value="DAO"/>
    <property type="match status" value="1"/>
</dbReference>
<reference evidence="9 10" key="1">
    <citation type="submission" date="2017-03" db="EMBL/GenBank/DDBJ databases">
        <title>Genomic insights into Mycobacterium simiae human colonization.</title>
        <authorList>
            <person name="Steffani J.L."/>
            <person name="Brunck M.E."/>
            <person name="Cruz E."/>
            <person name="Montiel R."/>
            <person name="Barona F."/>
        </authorList>
    </citation>
    <scope>NUCLEOTIDE SEQUENCE [LARGE SCALE GENOMIC DNA]</scope>
    <source>
        <strain evidence="9 10">MsiGto</strain>
    </source>
</reference>
<comment type="caution">
    <text evidence="9">The sequence shown here is derived from an EMBL/GenBank/DDBJ whole genome shotgun (WGS) entry which is preliminary data.</text>
</comment>
<dbReference type="GO" id="GO:0005737">
    <property type="term" value="C:cytoplasm"/>
    <property type="evidence" value="ECO:0007669"/>
    <property type="project" value="TreeGrafter"/>
</dbReference>
<organism evidence="9 10">
    <name type="scientific">Mycobacterium simiae</name>
    <name type="common">Mycobacterium habana</name>
    <dbReference type="NCBI Taxonomy" id="1784"/>
    <lineage>
        <taxon>Bacteria</taxon>
        <taxon>Bacillati</taxon>
        <taxon>Actinomycetota</taxon>
        <taxon>Actinomycetes</taxon>
        <taxon>Mycobacteriales</taxon>
        <taxon>Mycobacteriaceae</taxon>
        <taxon>Mycobacterium</taxon>
        <taxon>Mycobacterium simiae complex</taxon>
    </lineage>
</organism>
<evidence type="ECO:0000256" key="4">
    <source>
        <dbReference type="ARBA" id="ARBA00022827"/>
    </source>
</evidence>
<feature type="binding site" evidence="7">
    <location>
        <begin position="38"/>
        <end position="39"/>
    </location>
    <ligand>
        <name>FAD</name>
        <dbReference type="ChEBI" id="CHEBI:57692"/>
    </ligand>
</feature>
<dbReference type="SUPFAM" id="SSF51971">
    <property type="entry name" value="Nucleotide-binding domain"/>
    <property type="match status" value="1"/>
</dbReference>
<comment type="similarity">
    <text evidence="2">Belongs to the DAMOX/DASOX family.</text>
</comment>
<name>A0A1X0YF40_MYCSI</name>
<keyword evidence="3" id="KW-0285">Flavoprotein</keyword>
<evidence type="ECO:0000256" key="5">
    <source>
        <dbReference type="ARBA" id="ARBA00023002"/>
    </source>
</evidence>
<dbReference type="Gene3D" id="3.30.9.10">
    <property type="entry name" value="D-Amino Acid Oxidase, subunit A, domain 2"/>
    <property type="match status" value="1"/>
</dbReference>
<gene>
    <name evidence="9" type="ORF">B5M45_04000</name>
</gene>
<dbReference type="PANTHER" id="PTHR11530">
    <property type="entry name" value="D-AMINO ACID OXIDASE"/>
    <property type="match status" value="1"/>
</dbReference>
<evidence type="ECO:0000256" key="1">
    <source>
        <dbReference type="ARBA" id="ARBA00001974"/>
    </source>
</evidence>
<dbReference type="EMBL" id="MZZM01000006">
    <property type="protein sequence ID" value="ORJ63722.1"/>
    <property type="molecule type" value="Genomic_DNA"/>
</dbReference>
<feature type="binding site" evidence="7">
    <location>
        <position position="344"/>
    </location>
    <ligand>
        <name>D-dopa</name>
        <dbReference type="ChEBI" id="CHEBI:149689"/>
    </ligand>
</feature>
<dbReference type="InterPro" id="IPR006076">
    <property type="entry name" value="FAD-dep_OxRdtase"/>
</dbReference>
<evidence type="ECO:0000256" key="7">
    <source>
        <dbReference type="PIRSR" id="PIRSR000189-1"/>
    </source>
</evidence>
<dbReference type="InterPro" id="IPR006181">
    <property type="entry name" value="D-amino_acid_oxidase_CS"/>
</dbReference>
<feature type="domain" description="FAD dependent oxidoreductase" evidence="8">
    <location>
        <begin position="10"/>
        <end position="360"/>
    </location>
</feature>
<protein>
    <submittedName>
        <fullName evidence="9">Amino acid oxidase</fullName>
    </submittedName>
</protein>
<comment type="catalytic activity">
    <reaction evidence="6">
        <text>a D-alpha-amino acid + O2 + H2O = a 2-oxocarboxylate + H2O2 + NH4(+)</text>
        <dbReference type="Rhea" id="RHEA:21816"/>
        <dbReference type="ChEBI" id="CHEBI:15377"/>
        <dbReference type="ChEBI" id="CHEBI:15379"/>
        <dbReference type="ChEBI" id="CHEBI:16240"/>
        <dbReference type="ChEBI" id="CHEBI:28938"/>
        <dbReference type="ChEBI" id="CHEBI:35179"/>
        <dbReference type="ChEBI" id="CHEBI:59871"/>
        <dbReference type="EC" id="1.4.3.3"/>
    </reaction>
    <physiologicalReaction direction="left-to-right" evidence="6">
        <dbReference type="Rhea" id="RHEA:21817"/>
    </physiologicalReaction>
</comment>
<dbReference type="Proteomes" id="UP000193040">
    <property type="component" value="Unassembled WGS sequence"/>
</dbReference>
<dbReference type="GO" id="GO:0071949">
    <property type="term" value="F:FAD binding"/>
    <property type="evidence" value="ECO:0007669"/>
    <property type="project" value="InterPro"/>
</dbReference>
<evidence type="ECO:0000256" key="3">
    <source>
        <dbReference type="ARBA" id="ARBA00022630"/>
    </source>
</evidence>
<evidence type="ECO:0000313" key="9">
    <source>
        <dbReference type="EMBL" id="ORJ63722.1"/>
    </source>
</evidence>
<dbReference type="SUPFAM" id="SSF54373">
    <property type="entry name" value="FAD-linked reductases, C-terminal domain"/>
    <property type="match status" value="1"/>
</dbReference>
<evidence type="ECO:0000256" key="2">
    <source>
        <dbReference type="ARBA" id="ARBA00006730"/>
    </source>
</evidence>
<dbReference type="STRING" id="1784.VC42_06455"/>
<dbReference type="GO" id="GO:0019478">
    <property type="term" value="P:D-amino acid catabolic process"/>
    <property type="evidence" value="ECO:0007669"/>
    <property type="project" value="TreeGrafter"/>
</dbReference>
<comment type="cofactor">
    <cofactor evidence="1 7">
        <name>FAD</name>
        <dbReference type="ChEBI" id="CHEBI:57692"/>
    </cofactor>
</comment>
<dbReference type="Gene3D" id="3.40.50.720">
    <property type="entry name" value="NAD(P)-binding Rossmann-like Domain"/>
    <property type="match status" value="1"/>
</dbReference>
<dbReference type="PIRSF" id="PIRSF000189">
    <property type="entry name" value="D-aa_oxidase"/>
    <property type="match status" value="1"/>
</dbReference>
<dbReference type="Pfam" id="PF01266">
    <property type="entry name" value="DAO"/>
    <property type="match status" value="1"/>
</dbReference>